<reference evidence="10 11" key="1">
    <citation type="journal article" date="2012" name="Stand. Genomic Sci.">
        <title>Complete genome sequence of Terriglobus saanensis type strain SP1PR4(T), an Acidobacteria from tundra soil.</title>
        <authorList>
            <person name="Rawat S.R."/>
            <person name="Mannisto M.K."/>
            <person name="Starovoytov V."/>
            <person name="Goodwin L."/>
            <person name="Nolan M."/>
            <person name="Hauser L."/>
            <person name="Land M."/>
            <person name="Davenport K.W."/>
            <person name="Woyke T."/>
            <person name="Haggblom M.M."/>
        </authorList>
    </citation>
    <scope>NUCLEOTIDE SEQUENCE</scope>
    <source>
        <strain evidence="11">ATCC BAA-1853 / DSM 23119 / SP1PR4</strain>
    </source>
</reference>
<dbReference type="KEGG" id="tsa:AciPR4_2474"/>
<dbReference type="Pfam" id="PF01478">
    <property type="entry name" value="Peptidase_A24"/>
    <property type="match status" value="1"/>
</dbReference>
<evidence type="ECO:0000313" key="10">
    <source>
        <dbReference type="EMBL" id="ADV83254.1"/>
    </source>
</evidence>
<dbReference type="GO" id="GO:0004190">
    <property type="term" value="F:aspartic-type endopeptidase activity"/>
    <property type="evidence" value="ECO:0007669"/>
    <property type="project" value="UniProtKB-EC"/>
</dbReference>
<dbReference type="EC" id="3.4.23.43" evidence="10"/>
<dbReference type="Proteomes" id="UP000006844">
    <property type="component" value="Chromosome"/>
</dbReference>
<keyword evidence="3" id="KW-1003">Cell membrane</keyword>
<dbReference type="Pfam" id="PF06750">
    <property type="entry name" value="A24_N_bact"/>
    <property type="match status" value="1"/>
</dbReference>
<dbReference type="PANTHER" id="PTHR30487">
    <property type="entry name" value="TYPE 4 PREPILIN-LIKE PROTEINS LEADER PEPTIDE-PROCESSING ENZYME"/>
    <property type="match status" value="1"/>
</dbReference>
<keyword evidence="10" id="KW-0378">Hydrolase</keyword>
<dbReference type="HOGENOM" id="CLU_057101_0_1_0"/>
<evidence type="ECO:0000256" key="7">
    <source>
        <dbReference type="SAM" id="Phobius"/>
    </source>
</evidence>
<dbReference type="PANTHER" id="PTHR30487:SF0">
    <property type="entry name" value="PREPILIN LEADER PEPTIDASE_N-METHYLTRANSFERASE-RELATED"/>
    <property type="match status" value="1"/>
</dbReference>
<dbReference type="InterPro" id="IPR010627">
    <property type="entry name" value="Prepilin_pept_A24_N"/>
</dbReference>
<dbReference type="eggNOG" id="COG1989">
    <property type="taxonomic scope" value="Bacteria"/>
</dbReference>
<dbReference type="EMBL" id="CP002467">
    <property type="protein sequence ID" value="ADV83254.1"/>
    <property type="molecule type" value="Genomic_DNA"/>
</dbReference>
<feature type="transmembrane region" description="Helical" evidence="7">
    <location>
        <begin position="225"/>
        <end position="253"/>
    </location>
</feature>
<dbReference type="AlphaFoldDB" id="E8UZH4"/>
<sequence length="292" mass="31178">MATLFLVSAFALGLLLGSFLNVCIARLPQHESIVSPRSRCGSCGREIRWYDNVPLLSYVVLAGKCRDCGSRISLVYPAVELATGIWFALAVYLGAGALQIATLWVAGFLLIGLAVMDWQTHLLPDGFTLTGILLGMMLICTRTIFLGPHEGDVLLAKHHIELRAPGATHDGGNIFLTGSESLIFGRLAAVVGAFLLLFAIRALYKLVRKRDGMGLGDAKLLAMIAAFLGFAPALFALFVGVCGATFYAVLLLMRGKASGATRLPFGSFLAVGGMVSALYGEAVVAWYTSLFR</sequence>
<accession>E8UZH4</accession>
<evidence type="ECO:0000256" key="3">
    <source>
        <dbReference type="ARBA" id="ARBA00022475"/>
    </source>
</evidence>
<dbReference type="InterPro" id="IPR050882">
    <property type="entry name" value="Prepilin_peptidase/N-MTase"/>
</dbReference>
<evidence type="ECO:0000256" key="4">
    <source>
        <dbReference type="ARBA" id="ARBA00022692"/>
    </source>
</evidence>
<evidence type="ECO:0000259" key="8">
    <source>
        <dbReference type="Pfam" id="PF01478"/>
    </source>
</evidence>
<name>E8UZH4_TERSS</name>
<gene>
    <name evidence="10" type="ordered locus">AciPR4_2474</name>
</gene>
<feature type="transmembrane region" description="Helical" evidence="7">
    <location>
        <begin position="183"/>
        <end position="204"/>
    </location>
</feature>
<comment type="similarity">
    <text evidence="2">Belongs to the peptidase A24 family.</text>
</comment>
<feature type="transmembrane region" description="Helical" evidence="7">
    <location>
        <begin position="127"/>
        <end position="145"/>
    </location>
</feature>
<evidence type="ECO:0000256" key="2">
    <source>
        <dbReference type="ARBA" id="ARBA00005801"/>
    </source>
</evidence>
<protein>
    <submittedName>
        <fullName evidence="10">Prepilin peptidase</fullName>
        <ecNumber evidence="10">3.4.23.43</ecNumber>
    </submittedName>
</protein>
<dbReference type="STRING" id="401053.AciPR4_2474"/>
<evidence type="ECO:0000313" key="11">
    <source>
        <dbReference type="Proteomes" id="UP000006844"/>
    </source>
</evidence>
<keyword evidence="11" id="KW-1185">Reference proteome</keyword>
<feature type="domain" description="Prepilin peptidase A24 N-terminal" evidence="9">
    <location>
        <begin position="12"/>
        <end position="92"/>
    </location>
</feature>
<dbReference type="GO" id="GO:0005886">
    <property type="term" value="C:plasma membrane"/>
    <property type="evidence" value="ECO:0007669"/>
    <property type="project" value="UniProtKB-SubCell"/>
</dbReference>
<evidence type="ECO:0000256" key="1">
    <source>
        <dbReference type="ARBA" id="ARBA00004651"/>
    </source>
</evidence>
<comment type="subcellular location">
    <subcellularLocation>
        <location evidence="1">Cell membrane</location>
        <topology evidence="1">Multi-pass membrane protein</topology>
    </subcellularLocation>
</comment>
<organism evidence="10 11">
    <name type="scientific">Terriglobus saanensis (strain ATCC BAA-1853 / DSM 23119 / SP1PR4)</name>
    <dbReference type="NCBI Taxonomy" id="401053"/>
    <lineage>
        <taxon>Bacteria</taxon>
        <taxon>Pseudomonadati</taxon>
        <taxon>Acidobacteriota</taxon>
        <taxon>Terriglobia</taxon>
        <taxon>Terriglobales</taxon>
        <taxon>Acidobacteriaceae</taxon>
        <taxon>Terriglobus</taxon>
    </lineage>
</organism>
<keyword evidence="5 7" id="KW-1133">Transmembrane helix</keyword>
<evidence type="ECO:0000256" key="5">
    <source>
        <dbReference type="ARBA" id="ARBA00022989"/>
    </source>
</evidence>
<evidence type="ECO:0000259" key="9">
    <source>
        <dbReference type="Pfam" id="PF06750"/>
    </source>
</evidence>
<feature type="transmembrane region" description="Helical" evidence="7">
    <location>
        <begin position="265"/>
        <end position="287"/>
    </location>
</feature>
<proteinExistence type="inferred from homology"/>
<feature type="domain" description="Prepilin type IV endopeptidase peptidase" evidence="8">
    <location>
        <begin position="188"/>
        <end position="248"/>
    </location>
</feature>
<keyword evidence="6 7" id="KW-0472">Membrane</keyword>
<dbReference type="GO" id="GO:0006465">
    <property type="term" value="P:signal peptide processing"/>
    <property type="evidence" value="ECO:0007669"/>
    <property type="project" value="TreeGrafter"/>
</dbReference>
<dbReference type="InterPro" id="IPR000045">
    <property type="entry name" value="Prepilin_IV_endopep_pep"/>
</dbReference>
<evidence type="ECO:0000256" key="6">
    <source>
        <dbReference type="ARBA" id="ARBA00023136"/>
    </source>
</evidence>
<feature type="transmembrane region" description="Helical" evidence="7">
    <location>
        <begin position="85"/>
        <end position="115"/>
    </location>
</feature>
<keyword evidence="4 7" id="KW-0812">Transmembrane</keyword>
<dbReference type="RefSeq" id="WP_013568987.1">
    <property type="nucleotide sequence ID" value="NC_014963.1"/>
</dbReference>
<dbReference type="Gene3D" id="1.20.120.1220">
    <property type="match status" value="1"/>
</dbReference>